<name>A0AB39RR02_9ACTN</name>
<proteinExistence type="predicted"/>
<sequence length="193" mass="21321">MVRTCHTGVWMWRWRRNPLRRRSDVVEAWIVLVAWVLAAVGSVLAGVTTADAVEQSLDRQRLERHAVTAVLAEDAAGKGSARFVDDDRVWVTVRWTAPDGSARTGQTKVPRDTAAGSPAIVWTDRQGRLTSKPLSPSEANFQATWAGTLAAICAGSAAIGSAQLVRGRLERRRMEEWAAEWQRFGGRWGRTSN</sequence>
<feature type="transmembrane region" description="Helical" evidence="1">
    <location>
        <begin position="143"/>
        <end position="165"/>
    </location>
</feature>
<accession>A0AB39RR02</accession>
<evidence type="ECO:0000256" key="1">
    <source>
        <dbReference type="SAM" id="Phobius"/>
    </source>
</evidence>
<dbReference type="InterPro" id="IPR039708">
    <property type="entry name" value="MT1774/Rv1733c-like"/>
</dbReference>
<organism evidence="2">
    <name type="scientific">Streptomyces sp. R41</name>
    <dbReference type="NCBI Taxonomy" id="3238632"/>
    <lineage>
        <taxon>Bacteria</taxon>
        <taxon>Bacillati</taxon>
        <taxon>Actinomycetota</taxon>
        <taxon>Actinomycetes</taxon>
        <taxon>Kitasatosporales</taxon>
        <taxon>Streptomycetaceae</taxon>
        <taxon>Streptomyces</taxon>
    </lineage>
</organism>
<keyword evidence="1" id="KW-1133">Transmembrane helix</keyword>
<dbReference type="RefSeq" id="WP_369250278.1">
    <property type="nucleotide sequence ID" value="NZ_CP163443.1"/>
</dbReference>
<gene>
    <name evidence="2" type="ORF">AB5J53_38755</name>
</gene>
<evidence type="ECO:0008006" key="3">
    <source>
        <dbReference type="Google" id="ProtNLM"/>
    </source>
</evidence>
<protein>
    <recommendedName>
        <fullName evidence="3">Integral membrane protein</fullName>
    </recommendedName>
</protein>
<dbReference type="EMBL" id="CP163443">
    <property type="protein sequence ID" value="XDQ57209.1"/>
    <property type="molecule type" value="Genomic_DNA"/>
</dbReference>
<reference evidence="2" key="1">
    <citation type="submission" date="2024-07" db="EMBL/GenBank/DDBJ databases">
        <authorList>
            <person name="Yu S.T."/>
        </authorList>
    </citation>
    <scope>NUCLEOTIDE SEQUENCE</scope>
    <source>
        <strain evidence="2">R41</strain>
    </source>
</reference>
<evidence type="ECO:0000313" key="2">
    <source>
        <dbReference type="EMBL" id="XDQ57209.1"/>
    </source>
</evidence>
<dbReference type="AlphaFoldDB" id="A0AB39RR02"/>
<keyword evidence="1" id="KW-0472">Membrane</keyword>
<dbReference type="PANTHER" id="PTHR42305">
    <property type="entry name" value="MEMBRANE PROTEIN RV1733C-RELATED"/>
    <property type="match status" value="1"/>
</dbReference>
<keyword evidence="1" id="KW-0812">Transmembrane</keyword>
<dbReference type="PANTHER" id="PTHR42305:SF1">
    <property type="entry name" value="MEMBRANE PROTEIN RV1733C-RELATED"/>
    <property type="match status" value="1"/>
</dbReference>